<dbReference type="PROSITE" id="PS51462">
    <property type="entry name" value="NUDIX"/>
    <property type="match status" value="1"/>
</dbReference>
<comment type="cofactor">
    <cofactor evidence="2">
        <name>Mg(2+)</name>
        <dbReference type="ChEBI" id="CHEBI:18420"/>
    </cofactor>
</comment>
<evidence type="ECO:0000259" key="7">
    <source>
        <dbReference type="PROSITE" id="PS51462"/>
    </source>
</evidence>
<keyword evidence="6" id="KW-0464">Manganese</keyword>
<comment type="caution">
    <text evidence="8">The sequence shown here is derived from an EMBL/GenBank/DDBJ whole genome shotgun (WGS) entry which is preliminary data.</text>
</comment>
<sequence>MIQTILTNHIPNSSHDAAVMLPLVREADQSLSLLFEIRALSLRSQPGEVCFPGGRIDSDDANPVSAASRELCEELGLTLNDIHVLSPSALEPIMSPRRGTIHPFLCYIQNPDTIKPNAAEVSSTFRIPLKYLLENPAEEHQTSFEFSFAKSFPFERIANQSAYQNRKQTYTEYVIQYDGHIIWGLTARMIVAFTSMLKAGDFAV</sequence>
<keyword evidence="4" id="KW-0378">Hydrolase</keyword>
<keyword evidence="9" id="KW-1185">Reference proteome</keyword>
<evidence type="ECO:0000256" key="2">
    <source>
        <dbReference type="ARBA" id="ARBA00001946"/>
    </source>
</evidence>
<accession>A0ABT0XKZ9</accession>
<evidence type="ECO:0000256" key="6">
    <source>
        <dbReference type="ARBA" id="ARBA00023211"/>
    </source>
</evidence>
<evidence type="ECO:0000313" key="9">
    <source>
        <dbReference type="Proteomes" id="UP001203665"/>
    </source>
</evidence>
<proteinExistence type="predicted"/>
<evidence type="ECO:0000256" key="3">
    <source>
        <dbReference type="ARBA" id="ARBA00022723"/>
    </source>
</evidence>
<dbReference type="Gene3D" id="3.90.79.10">
    <property type="entry name" value="Nucleoside Triphosphate Pyrophosphohydrolase"/>
    <property type="match status" value="1"/>
</dbReference>
<dbReference type="PANTHER" id="PTHR12992:SF11">
    <property type="entry name" value="MITOCHONDRIAL COENZYME A DIPHOSPHATASE NUDT8"/>
    <property type="match status" value="1"/>
</dbReference>
<dbReference type="EMBL" id="JAMQJY010000002">
    <property type="protein sequence ID" value="MCM2676578.1"/>
    <property type="molecule type" value="Genomic_DNA"/>
</dbReference>
<dbReference type="Proteomes" id="UP001203665">
    <property type="component" value="Unassembled WGS sequence"/>
</dbReference>
<dbReference type="InterPro" id="IPR015797">
    <property type="entry name" value="NUDIX_hydrolase-like_dom_sf"/>
</dbReference>
<dbReference type="PANTHER" id="PTHR12992">
    <property type="entry name" value="NUDIX HYDROLASE"/>
    <property type="match status" value="1"/>
</dbReference>
<evidence type="ECO:0000256" key="5">
    <source>
        <dbReference type="ARBA" id="ARBA00022842"/>
    </source>
</evidence>
<dbReference type="SUPFAM" id="SSF55811">
    <property type="entry name" value="Nudix"/>
    <property type="match status" value="1"/>
</dbReference>
<dbReference type="Pfam" id="PF00293">
    <property type="entry name" value="NUDIX"/>
    <property type="match status" value="1"/>
</dbReference>
<dbReference type="InterPro" id="IPR000086">
    <property type="entry name" value="NUDIX_hydrolase_dom"/>
</dbReference>
<evidence type="ECO:0000256" key="1">
    <source>
        <dbReference type="ARBA" id="ARBA00001936"/>
    </source>
</evidence>
<comment type="cofactor">
    <cofactor evidence="1">
        <name>Mn(2+)</name>
        <dbReference type="ChEBI" id="CHEBI:29035"/>
    </cofactor>
</comment>
<dbReference type="RefSeq" id="WP_251609296.1">
    <property type="nucleotide sequence ID" value="NZ_JAMQJY010000002.1"/>
</dbReference>
<name>A0ABT0XKZ9_9BACI</name>
<evidence type="ECO:0000256" key="4">
    <source>
        <dbReference type="ARBA" id="ARBA00022801"/>
    </source>
</evidence>
<evidence type="ECO:0000313" key="8">
    <source>
        <dbReference type="EMBL" id="MCM2676578.1"/>
    </source>
</evidence>
<protein>
    <submittedName>
        <fullName evidence="8">CoA pyrophosphatase</fullName>
    </submittedName>
</protein>
<dbReference type="CDD" id="cd03426">
    <property type="entry name" value="NUDIX_CoAse_Nudt7"/>
    <property type="match status" value="1"/>
</dbReference>
<feature type="domain" description="Nudix hydrolase" evidence="7">
    <location>
        <begin position="13"/>
        <end position="154"/>
    </location>
</feature>
<keyword evidence="5" id="KW-0460">Magnesium</keyword>
<keyword evidence="3" id="KW-0479">Metal-binding</keyword>
<reference evidence="8" key="1">
    <citation type="submission" date="2022-06" db="EMBL/GenBank/DDBJ databases">
        <title>Alkalicoccobacillus porphyridii sp. nov., isolated from a marine red alga, Porphyridium purpureum and reclassification of Shouchella plakortidis and Shouchella gibsonii as Alkalicoccobacillus plakortidis comb. nov. and Alkalicoccobacillus gibsonii comb. nov.</title>
        <authorList>
            <person name="Kim K.H."/>
            <person name="Lee J.K."/>
            <person name="Han D.M."/>
            <person name="Baek J.H."/>
            <person name="Jeon C.O."/>
        </authorList>
    </citation>
    <scope>NUCLEOTIDE SEQUENCE</scope>
    <source>
        <strain evidence="8">DSM 19153</strain>
    </source>
</reference>
<dbReference type="InterPro" id="IPR045121">
    <property type="entry name" value="CoAse"/>
</dbReference>
<organism evidence="8 9">
    <name type="scientific">Alkalicoccobacillus plakortidis</name>
    <dbReference type="NCBI Taxonomy" id="444060"/>
    <lineage>
        <taxon>Bacteria</taxon>
        <taxon>Bacillati</taxon>
        <taxon>Bacillota</taxon>
        <taxon>Bacilli</taxon>
        <taxon>Bacillales</taxon>
        <taxon>Bacillaceae</taxon>
        <taxon>Alkalicoccobacillus</taxon>
    </lineage>
</organism>
<gene>
    <name evidence="8" type="ORF">NDM98_14605</name>
</gene>